<evidence type="ECO:0000256" key="1">
    <source>
        <dbReference type="SAM" id="MobiDB-lite"/>
    </source>
</evidence>
<reference evidence="3" key="1">
    <citation type="journal article" date="2021" name="Proc. Natl. Acad. Sci. U.S.A.">
        <title>A Catalog of Tens of Thousands of Viruses from Human Metagenomes Reveals Hidden Associations with Chronic Diseases.</title>
        <authorList>
            <person name="Tisza M.J."/>
            <person name="Buck C.B."/>
        </authorList>
    </citation>
    <scope>NUCLEOTIDE SEQUENCE</scope>
    <source>
        <strain evidence="3">Ct2Qy24</strain>
    </source>
</reference>
<protein>
    <recommendedName>
        <fullName evidence="2">Replication-associated protein ORF2/G2P domain-containing protein</fullName>
    </recommendedName>
</protein>
<dbReference type="InterPro" id="IPR056906">
    <property type="entry name" value="ORF2/G2P_dom"/>
</dbReference>
<dbReference type="EMBL" id="BK032666">
    <property type="protein sequence ID" value="DAF53880.1"/>
    <property type="molecule type" value="Genomic_DNA"/>
</dbReference>
<feature type="region of interest" description="Disordered" evidence="1">
    <location>
        <begin position="17"/>
        <end position="41"/>
    </location>
</feature>
<accession>A0A8S5SSF4</accession>
<proteinExistence type="predicted"/>
<organism evidence="3">
    <name type="scientific">Myoviridae sp. ct2Qy24</name>
    <dbReference type="NCBI Taxonomy" id="2827656"/>
    <lineage>
        <taxon>Viruses</taxon>
        <taxon>Duplodnaviria</taxon>
        <taxon>Heunggongvirae</taxon>
        <taxon>Uroviricota</taxon>
        <taxon>Caudoviricetes</taxon>
    </lineage>
</organism>
<dbReference type="Pfam" id="PF23343">
    <property type="entry name" value="REP_ORF2-G2P"/>
    <property type="match status" value="1"/>
</dbReference>
<feature type="compositionally biased region" description="Basic residues" evidence="1">
    <location>
        <begin position="22"/>
        <end position="34"/>
    </location>
</feature>
<sequence length="254" mass="29715">MAVVEKRIKAGRTVTVLQGQRRTGRKGPREKKKNGTTPAQKEGNLRRATQMLGWLMAENFKDGDLLVTLDYKKENRPEGSDRMQKDFKNFYDRLKRRLKKLGMPPPKYIRVMEVGKKGAWHHHLVMQETDLKLLRECWQQGGIHVDPLYTDGNYRKIAEYFVKYAKRTMETEEKETKKLWYPSQGLKKPTIGKPKMIKSRELGQIRIPKGYYLDRDSVRRGISGYDGHETFCYTLVMLPGYSRKRKKGGKHHGK</sequence>
<evidence type="ECO:0000313" key="3">
    <source>
        <dbReference type="EMBL" id="DAF53880.1"/>
    </source>
</evidence>
<name>A0A8S5SSF4_9CAUD</name>
<evidence type="ECO:0000259" key="2">
    <source>
        <dbReference type="Pfam" id="PF23343"/>
    </source>
</evidence>
<feature type="domain" description="Replication-associated protein ORF2/G2P" evidence="2">
    <location>
        <begin position="65"/>
        <end position="168"/>
    </location>
</feature>